<organism evidence="7 8">
    <name type="scientific">Thermosipho ferrireducens</name>
    <dbReference type="NCBI Taxonomy" id="2571116"/>
    <lineage>
        <taxon>Bacteria</taxon>
        <taxon>Thermotogati</taxon>
        <taxon>Thermotogota</taxon>
        <taxon>Thermotogae</taxon>
        <taxon>Thermotogales</taxon>
        <taxon>Fervidobacteriaceae</taxon>
        <taxon>Thermosipho</taxon>
    </lineage>
</organism>
<name>A0ABX7S847_9BACT</name>
<accession>A0ABX7S847</accession>
<comment type="subcellular location">
    <subcellularLocation>
        <location evidence="1">Cell membrane</location>
        <topology evidence="1">Multi-pass membrane protein</topology>
    </subcellularLocation>
</comment>
<keyword evidence="4 6" id="KW-1133">Transmembrane helix</keyword>
<feature type="transmembrane region" description="Helical" evidence="6">
    <location>
        <begin position="297"/>
        <end position="321"/>
    </location>
</feature>
<evidence type="ECO:0000256" key="5">
    <source>
        <dbReference type="ARBA" id="ARBA00023136"/>
    </source>
</evidence>
<evidence type="ECO:0000313" key="8">
    <source>
        <dbReference type="Proteomes" id="UP000671862"/>
    </source>
</evidence>
<dbReference type="EMBL" id="CP071446">
    <property type="protein sequence ID" value="QTA37975.1"/>
    <property type="molecule type" value="Genomic_DNA"/>
</dbReference>
<feature type="transmembrane region" description="Helical" evidence="6">
    <location>
        <begin position="38"/>
        <end position="59"/>
    </location>
</feature>
<keyword evidence="2" id="KW-1003">Cell membrane</keyword>
<dbReference type="Pfam" id="PF03706">
    <property type="entry name" value="LPG_synthase_TM"/>
    <property type="match status" value="1"/>
</dbReference>
<evidence type="ECO:0000256" key="3">
    <source>
        <dbReference type="ARBA" id="ARBA00022692"/>
    </source>
</evidence>
<dbReference type="RefSeq" id="WP_207566696.1">
    <property type="nucleotide sequence ID" value="NZ_CP071446.1"/>
</dbReference>
<protein>
    <submittedName>
        <fullName evidence="7">Flippase-like domain-containing protein</fullName>
    </submittedName>
</protein>
<evidence type="ECO:0000313" key="7">
    <source>
        <dbReference type="EMBL" id="QTA37975.1"/>
    </source>
</evidence>
<dbReference type="Proteomes" id="UP000671862">
    <property type="component" value="Chromosome"/>
</dbReference>
<sequence>MKKIYKNVIAAIVISVSLIFGIQFLSEGKINLSVITDVSLLVFLKLLLVLLGVYILNAFRLWMMLRLFSYNMGFFKSLENVFFGAFFTFITPMSVGGQPYQIYHLASNKVKTEDATNIIISKTLEISIVVLFLDILFIKRVLKIISGTLSLTVIITGFLAGLGISLIIFIGFVNKKILRNILLFFAKLLKKKSNNFENKVETWIDNLHKSITILWKKNTWIIVIDLFLYFLTILLNNLILYQIIINFGKEKIDYWSLLGIFTMMNTVAYYIPTPGSSGGIEGIYQIVLSKLLGPSNAINIITIFRLITFYIPITLGSILFWKFGMPPNFAGENSHE</sequence>
<evidence type="ECO:0000256" key="6">
    <source>
        <dbReference type="SAM" id="Phobius"/>
    </source>
</evidence>
<dbReference type="NCBIfam" id="TIGR00374">
    <property type="entry name" value="flippase-like domain"/>
    <property type="match status" value="1"/>
</dbReference>
<proteinExistence type="predicted"/>
<evidence type="ECO:0000256" key="4">
    <source>
        <dbReference type="ARBA" id="ARBA00022989"/>
    </source>
</evidence>
<feature type="transmembrane region" description="Helical" evidence="6">
    <location>
        <begin position="118"/>
        <end position="137"/>
    </location>
</feature>
<feature type="transmembrane region" description="Helical" evidence="6">
    <location>
        <begin position="220"/>
        <end position="240"/>
    </location>
</feature>
<feature type="transmembrane region" description="Helical" evidence="6">
    <location>
        <begin position="252"/>
        <end position="271"/>
    </location>
</feature>
<gene>
    <name evidence="7" type="ORF">JYK00_09720</name>
</gene>
<evidence type="ECO:0000256" key="1">
    <source>
        <dbReference type="ARBA" id="ARBA00004651"/>
    </source>
</evidence>
<keyword evidence="5 6" id="KW-0472">Membrane</keyword>
<dbReference type="InterPro" id="IPR022791">
    <property type="entry name" value="L-PG_synthase/AglD"/>
</dbReference>
<reference evidence="7 8" key="1">
    <citation type="submission" date="2021-03" db="EMBL/GenBank/DDBJ databases">
        <title>Thermosipho ferrireducens sp.nov., an anaerobic thermophilic iron-reducing bacterium isolated from a deep-sea hydrothermal sulfide deposits.</title>
        <authorList>
            <person name="Zeng X."/>
            <person name="Chen Y."/>
            <person name="Shao Z."/>
        </authorList>
    </citation>
    <scope>NUCLEOTIDE SEQUENCE [LARGE SCALE GENOMIC DNA]</scope>
    <source>
        <strain evidence="7 8">JL129W03</strain>
    </source>
</reference>
<feature type="transmembrane region" description="Helical" evidence="6">
    <location>
        <begin position="7"/>
        <end position="26"/>
    </location>
</feature>
<feature type="transmembrane region" description="Helical" evidence="6">
    <location>
        <begin position="149"/>
        <end position="173"/>
    </location>
</feature>
<dbReference type="PANTHER" id="PTHR37693">
    <property type="entry name" value="PHOSPHATIDYLGLYCEROL LYSYLTRANSFERASE"/>
    <property type="match status" value="1"/>
</dbReference>
<feature type="transmembrane region" description="Helical" evidence="6">
    <location>
        <begin position="80"/>
        <end position="98"/>
    </location>
</feature>
<keyword evidence="8" id="KW-1185">Reference proteome</keyword>
<dbReference type="PANTHER" id="PTHR37693:SF1">
    <property type="entry name" value="INTEGRAL MEMBRANE PROTEIN"/>
    <property type="match status" value="1"/>
</dbReference>
<evidence type="ECO:0000256" key="2">
    <source>
        <dbReference type="ARBA" id="ARBA00022475"/>
    </source>
</evidence>
<keyword evidence="3 6" id="KW-0812">Transmembrane</keyword>